<keyword evidence="2" id="KW-1185">Reference proteome</keyword>
<reference evidence="1 2" key="1">
    <citation type="journal article" date="2017" name="PLoS Biol.">
        <title>The sea cucumber genome provides insights into morphological evolution and visceral regeneration.</title>
        <authorList>
            <person name="Zhang X."/>
            <person name="Sun L."/>
            <person name="Yuan J."/>
            <person name="Sun Y."/>
            <person name="Gao Y."/>
            <person name="Zhang L."/>
            <person name="Li S."/>
            <person name="Dai H."/>
            <person name="Hamel J.F."/>
            <person name="Liu C."/>
            <person name="Yu Y."/>
            <person name="Liu S."/>
            <person name="Lin W."/>
            <person name="Guo K."/>
            <person name="Jin S."/>
            <person name="Xu P."/>
            <person name="Storey K.B."/>
            <person name="Huan P."/>
            <person name="Zhang T."/>
            <person name="Zhou Y."/>
            <person name="Zhang J."/>
            <person name="Lin C."/>
            <person name="Li X."/>
            <person name="Xing L."/>
            <person name="Huo D."/>
            <person name="Sun M."/>
            <person name="Wang L."/>
            <person name="Mercier A."/>
            <person name="Li F."/>
            <person name="Yang H."/>
            <person name="Xiang J."/>
        </authorList>
    </citation>
    <scope>NUCLEOTIDE SEQUENCE [LARGE SCALE GENOMIC DNA]</scope>
    <source>
        <strain evidence="1">Shaxun</strain>
        <tissue evidence="1">Muscle</tissue>
    </source>
</reference>
<evidence type="ECO:0000313" key="2">
    <source>
        <dbReference type="Proteomes" id="UP000230750"/>
    </source>
</evidence>
<protein>
    <submittedName>
        <fullName evidence="1">Putative nesprin-1 isoform X3</fullName>
    </submittedName>
</protein>
<gene>
    <name evidence="1" type="ORF">BSL78_20259</name>
</gene>
<evidence type="ECO:0000313" key="1">
    <source>
        <dbReference type="EMBL" id="PIK42898.1"/>
    </source>
</evidence>
<sequence>MEEEPMDVSDRDKTEEAPVTRQIVTDQGPAYTLRKAGQDGVACKDSPDVDYVLSKQTSGAETPNVTGVRAVAKPQPLLVSDPQTGEVFLAEPTEDPEEISQGKIAFVPDDASEDDSIKVYDPEKGQVTEGVPTKEWIAQDLEKKPSVEQVFTDQGPAFVLRPLTGRELRDDYTSEIDYMLSKESNVSEEPQVRGTQSVTETKALIVCDPDSGELFAARQATDPEDLSKLKSGYLAPDDANNTDVMRVYNPDRMK</sequence>
<accession>A0A2G8K4H3</accession>
<dbReference type="AlphaFoldDB" id="A0A2G8K4H3"/>
<organism evidence="1 2">
    <name type="scientific">Stichopus japonicus</name>
    <name type="common">Sea cucumber</name>
    <dbReference type="NCBI Taxonomy" id="307972"/>
    <lineage>
        <taxon>Eukaryota</taxon>
        <taxon>Metazoa</taxon>
        <taxon>Echinodermata</taxon>
        <taxon>Eleutherozoa</taxon>
        <taxon>Echinozoa</taxon>
        <taxon>Holothuroidea</taxon>
        <taxon>Aspidochirotacea</taxon>
        <taxon>Aspidochirotida</taxon>
        <taxon>Stichopodidae</taxon>
        <taxon>Apostichopus</taxon>
    </lineage>
</organism>
<comment type="caution">
    <text evidence="1">The sequence shown here is derived from an EMBL/GenBank/DDBJ whole genome shotgun (WGS) entry which is preliminary data.</text>
</comment>
<dbReference type="EMBL" id="MRZV01000895">
    <property type="protein sequence ID" value="PIK42898.1"/>
    <property type="molecule type" value="Genomic_DNA"/>
</dbReference>
<proteinExistence type="predicted"/>
<dbReference type="Proteomes" id="UP000230750">
    <property type="component" value="Unassembled WGS sequence"/>
</dbReference>
<name>A0A2G8K4H3_STIJA</name>